<name>A0A9P9GKK5_FUSRE</name>
<evidence type="ECO:0008006" key="4">
    <source>
        <dbReference type="Google" id="ProtNLM"/>
    </source>
</evidence>
<proteinExistence type="predicted"/>
<dbReference type="GO" id="GO:0004801">
    <property type="term" value="F:transaldolase activity"/>
    <property type="evidence" value="ECO:0007669"/>
    <property type="project" value="TreeGrafter"/>
</dbReference>
<dbReference type="RefSeq" id="XP_046046021.1">
    <property type="nucleotide sequence ID" value="XM_046188320.1"/>
</dbReference>
<organism evidence="2 3">
    <name type="scientific">Fusarium redolens</name>
    <dbReference type="NCBI Taxonomy" id="48865"/>
    <lineage>
        <taxon>Eukaryota</taxon>
        <taxon>Fungi</taxon>
        <taxon>Dikarya</taxon>
        <taxon>Ascomycota</taxon>
        <taxon>Pezizomycotina</taxon>
        <taxon>Sordariomycetes</taxon>
        <taxon>Hypocreomycetidae</taxon>
        <taxon>Hypocreales</taxon>
        <taxon>Nectriaceae</taxon>
        <taxon>Fusarium</taxon>
        <taxon>Fusarium redolens species complex</taxon>
    </lineage>
</organism>
<dbReference type="PANTHER" id="PTHR10683">
    <property type="entry name" value="TRANSALDOLASE"/>
    <property type="match status" value="1"/>
</dbReference>
<dbReference type="PANTHER" id="PTHR10683:SF39">
    <property type="entry name" value="TRANSALDOLASE"/>
    <property type="match status" value="1"/>
</dbReference>
<dbReference type="Pfam" id="PF00923">
    <property type="entry name" value="TAL_FSA"/>
    <property type="match status" value="1"/>
</dbReference>
<sequence length="325" mass="35537">MASQIENSFLHEVEKTTLQDPSNADLIKATALELQNQGLLAICSRLAVHLCKRNINLIKGRVLVQTSPSAAYNFQETLDHARLYCIKIMATGPGMNAAKVLQDEGIPTLGTGVFSVVQAVACSQAGCLYISPYYNEIRTHLNPSLWPDVQDPALEHPFSHRIAQMVQAYKTLFAKTGKEQPLVKNAGFRSHREVLASAELGCHSATISQDLLEELKTLTPGEVPLPAALKVACLKHPYADNVPIPSPRLGELLTRHLDATLNEGKEWSAKDLTADLLVDEGKALENFMNGDPEAARMVKEALDMFIFCEEETQKLIKGAALVASL</sequence>
<evidence type="ECO:0000313" key="2">
    <source>
        <dbReference type="EMBL" id="KAH7240227.1"/>
    </source>
</evidence>
<keyword evidence="3" id="KW-1185">Reference proteome</keyword>
<dbReference type="GeneID" id="70218274"/>
<dbReference type="GO" id="GO:0005975">
    <property type="term" value="P:carbohydrate metabolic process"/>
    <property type="evidence" value="ECO:0007669"/>
    <property type="project" value="InterPro"/>
</dbReference>
<dbReference type="AlphaFoldDB" id="A0A9P9GKK5"/>
<keyword evidence="1" id="KW-0704">Schiff base</keyword>
<accession>A0A9P9GKK5</accession>
<dbReference type="InterPro" id="IPR013785">
    <property type="entry name" value="Aldolase_TIM"/>
</dbReference>
<dbReference type="Proteomes" id="UP000720189">
    <property type="component" value="Unassembled WGS sequence"/>
</dbReference>
<dbReference type="GO" id="GO:0009052">
    <property type="term" value="P:pentose-phosphate shunt, non-oxidative branch"/>
    <property type="evidence" value="ECO:0007669"/>
    <property type="project" value="TreeGrafter"/>
</dbReference>
<evidence type="ECO:0000256" key="1">
    <source>
        <dbReference type="ARBA" id="ARBA00023270"/>
    </source>
</evidence>
<dbReference type="InterPro" id="IPR001585">
    <property type="entry name" value="TAL/FSA"/>
</dbReference>
<gene>
    <name evidence="2" type="ORF">BKA55DRAFT_519187</name>
</gene>
<protein>
    <recommendedName>
        <fullName evidence="4">Transaldolase</fullName>
    </recommendedName>
</protein>
<dbReference type="OrthoDB" id="1711136at2759"/>
<evidence type="ECO:0000313" key="3">
    <source>
        <dbReference type="Proteomes" id="UP000720189"/>
    </source>
</evidence>
<dbReference type="SUPFAM" id="SSF51569">
    <property type="entry name" value="Aldolase"/>
    <property type="match status" value="1"/>
</dbReference>
<comment type="caution">
    <text evidence="2">The sequence shown here is derived from an EMBL/GenBank/DDBJ whole genome shotgun (WGS) entry which is preliminary data.</text>
</comment>
<dbReference type="EMBL" id="JAGMUX010000014">
    <property type="protein sequence ID" value="KAH7240227.1"/>
    <property type="molecule type" value="Genomic_DNA"/>
</dbReference>
<dbReference type="Gene3D" id="3.20.20.70">
    <property type="entry name" value="Aldolase class I"/>
    <property type="match status" value="1"/>
</dbReference>
<reference evidence="2" key="1">
    <citation type="journal article" date="2021" name="Nat. Commun.">
        <title>Genetic determinants of endophytism in the Arabidopsis root mycobiome.</title>
        <authorList>
            <person name="Mesny F."/>
            <person name="Miyauchi S."/>
            <person name="Thiergart T."/>
            <person name="Pickel B."/>
            <person name="Atanasova L."/>
            <person name="Karlsson M."/>
            <person name="Huettel B."/>
            <person name="Barry K.W."/>
            <person name="Haridas S."/>
            <person name="Chen C."/>
            <person name="Bauer D."/>
            <person name="Andreopoulos W."/>
            <person name="Pangilinan J."/>
            <person name="LaButti K."/>
            <person name="Riley R."/>
            <person name="Lipzen A."/>
            <person name="Clum A."/>
            <person name="Drula E."/>
            <person name="Henrissat B."/>
            <person name="Kohler A."/>
            <person name="Grigoriev I.V."/>
            <person name="Martin F.M."/>
            <person name="Hacquard S."/>
        </authorList>
    </citation>
    <scope>NUCLEOTIDE SEQUENCE</scope>
    <source>
        <strain evidence="2">MPI-CAGE-AT-0023</strain>
    </source>
</reference>